<accession>W7KGR1</accession>
<keyword evidence="3" id="KW-1185">Reference proteome</keyword>
<feature type="compositionally biased region" description="Low complexity" evidence="1">
    <location>
        <begin position="38"/>
        <end position="71"/>
    </location>
</feature>
<evidence type="ECO:0000313" key="2">
    <source>
        <dbReference type="EMBL" id="EWG06370.1"/>
    </source>
</evidence>
<protein>
    <submittedName>
        <fullName evidence="2">Uncharacterized protein</fullName>
    </submittedName>
</protein>
<evidence type="ECO:0000256" key="1">
    <source>
        <dbReference type="SAM" id="MobiDB-lite"/>
    </source>
</evidence>
<sequence length="91" mass="9965">HNLASTNMVAYTNTNSQNTNPQTTNNLVHPMVAPANNTRTYTHSPHTYTTPMVVEPTKNTNTSYTNTSTQNTKRDMAQLSGLSGMAPVVLR</sequence>
<evidence type="ECO:0000313" key="3">
    <source>
        <dbReference type="Proteomes" id="UP000054284"/>
    </source>
</evidence>
<feature type="non-terminal residue" evidence="2">
    <location>
        <position position="1"/>
    </location>
</feature>
<dbReference type="AlphaFoldDB" id="W7KGR1"/>
<proteinExistence type="predicted"/>
<name>W7KGR1_9CREN</name>
<feature type="region of interest" description="Disordered" evidence="1">
    <location>
        <begin position="36"/>
        <end position="91"/>
    </location>
</feature>
<dbReference type="Proteomes" id="UP000054284">
    <property type="component" value="Unassembled WGS sequence"/>
</dbReference>
<reference evidence="2 3" key="1">
    <citation type="journal article" date="2014" name="Genome Announc.">
        <title>Draft Genome Sequence of the Sulfolobales Archaeon AZ1, Obtained through Metagenomic Analysis of a Mexican Hot Spring.</title>
        <authorList>
            <person name="Servin-Garciduenas L.E."/>
            <person name="Martinez-Romero E."/>
        </authorList>
    </citation>
    <scope>NUCLEOTIDE SEQUENCE [LARGE SCALE GENOMIC DNA]</scope>
    <source>
        <strain evidence="2">AZ1-illumnia</strain>
    </source>
</reference>
<gene>
    <name evidence="2" type="ORF">ASUL_09874</name>
</gene>
<organism evidence="2 3">
    <name type="scientific">Candidatus Aramenus sulfurataquae</name>
    <dbReference type="NCBI Taxonomy" id="1326980"/>
    <lineage>
        <taxon>Archaea</taxon>
        <taxon>Thermoproteota</taxon>
        <taxon>Thermoprotei</taxon>
        <taxon>Sulfolobales</taxon>
        <taxon>Sulfolobaceae</taxon>
        <taxon>Candidatus Aramenus</taxon>
    </lineage>
</organism>
<comment type="caution">
    <text evidence="2">The sequence shown here is derived from an EMBL/GenBank/DDBJ whole genome shotgun (WGS) entry which is preliminary data.</text>
</comment>
<dbReference type="EMBL" id="ASRH01000034">
    <property type="protein sequence ID" value="EWG06370.1"/>
    <property type="molecule type" value="Genomic_DNA"/>
</dbReference>